<dbReference type="EMBL" id="CP006704">
    <property type="protein sequence ID" value="AIJ48191.1"/>
    <property type="molecule type" value="Genomic_DNA"/>
</dbReference>
<dbReference type="Gene3D" id="3.40.50.720">
    <property type="entry name" value="NAD(P)-binding Rossmann-like Domain"/>
    <property type="match status" value="1"/>
</dbReference>
<reference evidence="6 7" key="1">
    <citation type="journal article" date="2014" name="Genome Announc.">
        <title>Complete Genome Sequence of Polychlorinated Biphenyl Degrader Comamonas testosteroni TK102 (NBRC 109938).</title>
        <authorList>
            <person name="Fukuda K."/>
            <person name="Hosoyama A."/>
            <person name="Tsuchikane K."/>
            <person name="Ohji S."/>
            <person name="Yamazoe A."/>
            <person name="Fujita N."/>
            <person name="Shintani M."/>
            <person name="Kimbara K."/>
        </authorList>
    </citation>
    <scope>NUCLEOTIDE SEQUENCE [LARGE SCALE GENOMIC DNA]</scope>
    <source>
        <strain evidence="6">TK102</strain>
    </source>
</reference>
<evidence type="ECO:0000256" key="3">
    <source>
        <dbReference type="ARBA" id="ARBA00023002"/>
    </source>
</evidence>
<dbReference type="GO" id="GO:0016616">
    <property type="term" value="F:oxidoreductase activity, acting on the CH-OH group of donors, NAD or NADP as acceptor"/>
    <property type="evidence" value="ECO:0007669"/>
    <property type="project" value="UniProtKB-ARBA"/>
</dbReference>
<dbReference type="Proteomes" id="UP000028782">
    <property type="component" value="Chromosome"/>
</dbReference>
<dbReference type="SUPFAM" id="SSF50129">
    <property type="entry name" value="GroES-like"/>
    <property type="match status" value="1"/>
</dbReference>
<dbReference type="AlphaFoldDB" id="A0A076PU39"/>
<accession>A0A076PU39</accession>
<dbReference type="KEGG" id="ctes:O987_20490"/>
<keyword evidence="3" id="KW-0560">Oxidoreductase</keyword>
<organism evidence="6 7">
    <name type="scientific">Comamonas testosteroni TK102</name>
    <dbReference type="NCBI Taxonomy" id="1392005"/>
    <lineage>
        <taxon>Bacteria</taxon>
        <taxon>Pseudomonadati</taxon>
        <taxon>Pseudomonadota</taxon>
        <taxon>Betaproteobacteria</taxon>
        <taxon>Burkholderiales</taxon>
        <taxon>Comamonadaceae</taxon>
        <taxon>Comamonas</taxon>
    </lineage>
</organism>
<evidence type="ECO:0000256" key="4">
    <source>
        <dbReference type="RuleBase" id="RU361277"/>
    </source>
</evidence>
<dbReference type="Pfam" id="PF08240">
    <property type="entry name" value="ADH_N"/>
    <property type="match status" value="1"/>
</dbReference>
<dbReference type="HOGENOM" id="CLU_026673_11_0_4"/>
<evidence type="ECO:0000313" key="7">
    <source>
        <dbReference type="Proteomes" id="UP000028782"/>
    </source>
</evidence>
<proteinExistence type="inferred from homology"/>
<comment type="cofactor">
    <cofactor evidence="4">
        <name>Zn(2+)</name>
        <dbReference type="ChEBI" id="CHEBI:29105"/>
    </cofactor>
</comment>
<evidence type="ECO:0000256" key="1">
    <source>
        <dbReference type="ARBA" id="ARBA00022723"/>
    </source>
</evidence>
<dbReference type="InterPro" id="IPR050129">
    <property type="entry name" value="Zn_alcohol_dh"/>
</dbReference>
<dbReference type="InterPro" id="IPR020843">
    <property type="entry name" value="ER"/>
</dbReference>
<dbReference type="Pfam" id="PF00107">
    <property type="entry name" value="ADH_zinc_N"/>
    <property type="match status" value="1"/>
</dbReference>
<keyword evidence="2 4" id="KW-0862">Zinc</keyword>
<dbReference type="GO" id="GO:0008270">
    <property type="term" value="F:zinc ion binding"/>
    <property type="evidence" value="ECO:0007669"/>
    <property type="project" value="InterPro"/>
</dbReference>
<dbReference type="SUPFAM" id="SSF51735">
    <property type="entry name" value="NAD(P)-binding Rossmann-fold domains"/>
    <property type="match status" value="1"/>
</dbReference>
<comment type="similarity">
    <text evidence="4">Belongs to the zinc-containing alcohol dehydrogenase family.</text>
</comment>
<dbReference type="InterPro" id="IPR013154">
    <property type="entry name" value="ADH-like_N"/>
</dbReference>
<dbReference type="InterPro" id="IPR013149">
    <property type="entry name" value="ADH-like_C"/>
</dbReference>
<gene>
    <name evidence="6" type="ORF">O987_20490</name>
</gene>
<name>A0A076PU39_COMTE</name>
<protein>
    <submittedName>
        <fullName evidence="6">Alcohol dehydrogenase</fullName>
    </submittedName>
</protein>
<evidence type="ECO:0000259" key="5">
    <source>
        <dbReference type="SMART" id="SM00829"/>
    </source>
</evidence>
<evidence type="ECO:0000256" key="2">
    <source>
        <dbReference type="ARBA" id="ARBA00022833"/>
    </source>
</evidence>
<dbReference type="PANTHER" id="PTHR43401:SF2">
    <property type="entry name" value="L-THREONINE 3-DEHYDROGENASE"/>
    <property type="match status" value="1"/>
</dbReference>
<sequence length="372" mass="39341">MKGGNTADPVRFEMHVHACIACLMQALQKTESAKGLKLNEVDMPSPAAGEVLLRVHSTGVCGTDLHIDAWTASYHFLQAALPVTVGHEFSGEIVARGEGAEHLPLGQLVAVRPSVTCGRCPSCSAGDFDACTTRRGIGVMRHGGFAEYVAVPLRNCVAIPHGVDPEVAALAEPLSVSFEAVRTGNVQPGDRVLILGPGNIGQGIALFARAAGAAQVVVAGHGDAARLEVLRSMGFEDLLDFEGQDIDEALAAYTQEAFFDVVIEATGAAAVLAPALRALKTHGVLVIAGIHSAPVPLDLTALVRRHQQLRGSYRTPERCWLEVVEFMQTHQDKLRLMITHRVPLAQAGRGFDLARARLASKVLIQPGAGSAS</sequence>
<dbReference type="SMART" id="SM00829">
    <property type="entry name" value="PKS_ER"/>
    <property type="match status" value="1"/>
</dbReference>
<dbReference type="PANTHER" id="PTHR43401">
    <property type="entry name" value="L-THREONINE 3-DEHYDROGENASE"/>
    <property type="match status" value="1"/>
</dbReference>
<dbReference type="PROSITE" id="PS00059">
    <property type="entry name" value="ADH_ZINC"/>
    <property type="match status" value="1"/>
</dbReference>
<dbReference type="InterPro" id="IPR036291">
    <property type="entry name" value="NAD(P)-bd_dom_sf"/>
</dbReference>
<dbReference type="InterPro" id="IPR011032">
    <property type="entry name" value="GroES-like_sf"/>
</dbReference>
<keyword evidence="1 4" id="KW-0479">Metal-binding</keyword>
<dbReference type="InterPro" id="IPR002328">
    <property type="entry name" value="ADH_Zn_CS"/>
</dbReference>
<evidence type="ECO:0000313" key="6">
    <source>
        <dbReference type="EMBL" id="AIJ48191.1"/>
    </source>
</evidence>
<dbReference type="Gene3D" id="3.90.180.10">
    <property type="entry name" value="Medium-chain alcohol dehydrogenases, catalytic domain"/>
    <property type="match status" value="1"/>
</dbReference>
<feature type="domain" description="Enoyl reductase (ER)" evidence="5">
    <location>
        <begin position="31"/>
        <end position="364"/>
    </location>
</feature>